<dbReference type="EMBL" id="HG964446">
    <property type="protein sequence ID" value="CDO85764.1"/>
    <property type="molecule type" value="Genomic_DNA"/>
</dbReference>
<name>A0A024JQE1_9MYCO</name>
<reference evidence="1" key="2">
    <citation type="submission" date="2014-04" db="EMBL/GenBank/DDBJ databases">
        <authorList>
            <person name="Urmite Genomes U."/>
        </authorList>
    </citation>
    <scope>NUCLEOTIDE SEQUENCE</scope>
    <source>
        <strain evidence="1">DSM 44626</strain>
    </source>
</reference>
<gene>
    <name evidence="1" type="ORF">BN973_00095</name>
</gene>
<dbReference type="HOGENOM" id="CLU_3063732_0_0_11"/>
<reference evidence="1" key="1">
    <citation type="journal article" date="2014" name="Genome Announc.">
        <title>Draft Genome Sequence of Mycobacterium triplex DSM 44626.</title>
        <authorList>
            <person name="Sassi M."/>
            <person name="Croce O."/>
            <person name="Robert C."/>
            <person name="Raoult D."/>
            <person name="Drancourt M."/>
        </authorList>
    </citation>
    <scope>NUCLEOTIDE SEQUENCE [LARGE SCALE GENOMIC DNA]</scope>
    <source>
        <strain evidence="1">DSM 44626</strain>
    </source>
</reference>
<accession>A0A024JQE1</accession>
<evidence type="ECO:0000313" key="1">
    <source>
        <dbReference type="EMBL" id="CDO85764.1"/>
    </source>
</evidence>
<dbReference type="Proteomes" id="UP000028880">
    <property type="component" value="Unassembled WGS sequence"/>
</dbReference>
<organism evidence="1">
    <name type="scientific">Mycobacterium triplex</name>
    <dbReference type="NCBI Taxonomy" id="47839"/>
    <lineage>
        <taxon>Bacteria</taxon>
        <taxon>Bacillati</taxon>
        <taxon>Actinomycetota</taxon>
        <taxon>Actinomycetes</taxon>
        <taxon>Mycobacteriales</taxon>
        <taxon>Mycobacteriaceae</taxon>
        <taxon>Mycobacterium</taxon>
        <taxon>Mycobacterium simiae complex</taxon>
    </lineage>
</organism>
<protein>
    <submittedName>
        <fullName evidence="1">Uncharacterized protein</fullName>
    </submittedName>
</protein>
<dbReference type="AlphaFoldDB" id="A0A024JQE1"/>
<sequence>MEVEVEIRVVHYLLENLTVCFEECGAAWFGFLQCFADCVLKQIRLDRALDSDE</sequence>
<proteinExistence type="predicted"/>